<protein>
    <submittedName>
        <fullName evidence="1">Uncharacterized protein</fullName>
    </submittedName>
</protein>
<evidence type="ECO:0000313" key="1">
    <source>
        <dbReference type="EMBL" id="ONK57084.1"/>
    </source>
</evidence>
<feature type="non-terminal residue" evidence="1">
    <location>
        <position position="1"/>
    </location>
</feature>
<proteinExistence type="predicted"/>
<organism evidence="1 2">
    <name type="scientific">Asparagus officinalis</name>
    <name type="common">Garden asparagus</name>
    <dbReference type="NCBI Taxonomy" id="4686"/>
    <lineage>
        <taxon>Eukaryota</taxon>
        <taxon>Viridiplantae</taxon>
        <taxon>Streptophyta</taxon>
        <taxon>Embryophyta</taxon>
        <taxon>Tracheophyta</taxon>
        <taxon>Spermatophyta</taxon>
        <taxon>Magnoliopsida</taxon>
        <taxon>Liliopsida</taxon>
        <taxon>Asparagales</taxon>
        <taxon>Asparagaceae</taxon>
        <taxon>Asparagoideae</taxon>
        <taxon>Asparagus</taxon>
    </lineage>
</organism>
<reference evidence="2" key="1">
    <citation type="journal article" date="2017" name="Nat. Commun.">
        <title>The asparagus genome sheds light on the origin and evolution of a young Y chromosome.</title>
        <authorList>
            <person name="Harkess A."/>
            <person name="Zhou J."/>
            <person name="Xu C."/>
            <person name="Bowers J.E."/>
            <person name="Van der Hulst R."/>
            <person name="Ayyampalayam S."/>
            <person name="Mercati F."/>
            <person name="Riccardi P."/>
            <person name="McKain M.R."/>
            <person name="Kakrana A."/>
            <person name="Tang H."/>
            <person name="Ray J."/>
            <person name="Groenendijk J."/>
            <person name="Arikit S."/>
            <person name="Mathioni S.M."/>
            <person name="Nakano M."/>
            <person name="Shan H."/>
            <person name="Telgmann-Rauber A."/>
            <person name="Kanno A."/>
            <person name="Yue Z."/>
            <person name="Chen H."/>
            <person name="Li W."/>
            <person name="Chen Y."/>
            <person name="Xu X."/>
            <person name="Zhang Y."/>
            <person name="Luo S."/>
            <person name="Chen H."/>
            <person name="Gao J."/>
            <person name="Mao Z."/>
            <person name="Pires J.C."/>
            <person name="Luo M."/>
            <person name="Kudrna D."/>
            <person name="Wing R.A."/>
            <person name="Meyers B.C."/>
            <person name="Yi K."/>
            <person name="Kong H."/>
            <person name="Lavrijsen P."/>
            <person name="Sunseri F."/>
            <person name="Falavigna A."/>
            <person name="Ye Y."/>
            <person name="Leebens-Mack J.H."/>
            <person name="Chen G."/>
        </authorList>
    </citation>
    <scope>NUCLEOTIDE SEQUENCE [LARGE SCALE GENOMIC DNA]</scope>
    <source>
        <strain evidence="2">cv. DH0086</strain>
    </source>
</reference>
<sequence length="139" mass="14844">VSQDCRGRQENFGDKTADDLYQALQAFLAQGASLGQALLDHLAREKSTKEKMAVTRGWTEPRGFCARQVLIGEGEEVFPTVGRQASAIFGKRLMGVAGRMLKCSPGTKCRLEIGGGVILARGGGPPQFVEVTGHGPRSV</sequence>
<dbReference type="Proteomes" id="UP000243459">
    <property type="component" value="Chromosome 10"/>
</dbReference>
<dbReference type="AlphaFoldDB" id="A0A5P1E392"/>
<dbReference type="Gramene" id="ONK57084">
    <property type="protein sequence ID" value="ONK57084"/>
    <property type="gene ID" value="A4U43_C10F16450"/>
</dbReference>
<dbReference type="EMBL" id="CM007390">
    <property type="protein sequence ID" value="ONK57084.1"/>
    <property type="molecule type" value="Genomic_DNA"/>
</dbReference>
<gene>
    <name evidence="1" type="ORF">A4U43_C10F16450</name>
</gene>
<name>A0A5P1E392_ASPOF</name>
<accession>A0A5P1E392</accession>
<evidence type="ECO:0000313" key="2">
    <source>
        <dbReference type="Proteomes" id="UP000243459"/>
    </source>
</evidence>
<keyword evidence="2" id="KW-1185">Reference proteome</keyword>